<dbReference type="InterPro" id="IPR002918">
    <property type="entry name" value="Lipase_EstA/Esterase_EstB"/>
</dbReference>
<dbReference type="Gene3D" id="3.40.50.1820">
    <property type="entry name" value="alpha/beta hydrolase"/>
    <property type="match status" value="1"/>
</dbReference>
<protein>
    <submittedName>
        <fullName evidence="2">Alpha/beta hydrolase fold-1</fullName>
    </submittedName>
</protein>
<evidence type="ECO:0000313" key="2">
    <source>
        <dbReference type="EMBL" id="OAA75052.1"/>
    </source>
</evidence>
<keyword evidence="2" id="KW-0378">Hydrolase</keyword>
<reference evidence="2 3" key="1">
    <citation type="journal article" date="2016" name="Genome Biol. Evol.">
        <title>Divergent and convergent evolution of fungal pathogenicity.</title>
        <authorList>
            <person name="Shang Y."/>
            <person name="Xiao G."/>
            <person name="Zheng P."/>
            <person name="Cen K."/>
            <person name="Zhan S."/>
            <person name="Wang C."/>
        </authorList>
    </citation>
    <scope>NUCLEOTIDE SEQUENCE [LARGE SCALE GENOMIC DNA]</scope>
    <source>
        <strain evidence="2 3">RCEF 1005</strain>
    </source>
</reference>
<dbReference type="GO" id="GO:0016042">
    <property type="term" value="P:lipid catabolic process"/>
    <property type="evidence" value="ECO:0007669"/>
    <property type="project" value="InterPro"/>
</dbReference>
<accession>A0A162JXK4</accession>
<organism evidence="2 3">
    <name type="scientific">Akanthomyces lecanii RCEF 1005</name>
    <dbReference type="NCBI Taxonomy" id="1081108"/>
    <lineage>
        <taxon>Eukaryota</taxon>
        <taxon>Fungi</taxon>
        <taxon>Dikarya</taxon>
        <taxon>Ascomycota</taxon>
        <taxon>Pezizomycotina</taxon>
        <taxon>Sordariomycetes</taxon>
        <taxon>Hypocreomycetidae</taxon>
        <taxon>Hypocreales</taxon>
        <taxon>Cordycipitaceae</taxon>
        <taxon>Akanthomyces</taxon>
        <taxon>Cordyceps confragosa</taxon>
    </lineage>
</organism>
<feature type="chain" id="PRO_5007836207" evidence="1">
    <location>
        <begin position="22"/>
        <end position="288"/>
    </location>
</feature>
<evidence type="ECO:0000256" key="1">
    <source>
        <dbReference type="SAM" id="SignalP"/>
    </source>
</evidence>
<dbReference type="STRING" id="1081108.A0A162JXK4"/>
<name>A0A162JXK4_CORDF</name>
<dbReference type="GO" id="GO:0016298">
    <property type="term" value="F:lipase activity"/>
    <property type="evidence" value="ECO:0007669"/>
    <property type="project" value="TreeGrafter"/>
</dbReference>
<dbReference type="Pfam" id="PF01674">
    <property type="entry name" value="Lipase_2"/>
    <property type="match status" value="1"/>
</dbReference>
<keyword evidence="1" id="KW-0732">Signal</keyword>
<dbReference type="EMBL" id="AZHF01000005">
    <property type="protein sequence ID" value="OAA75052.1"/>
    <property type="molecule type" value="Genomic_DNA"/>
</dbReference>
<feature type="signal peptide" evidence="1">
    <location>
        <begin position="1"/>
        <end position="21"/>
    </location>
</feature>
<dbReference type="OrthoDB" id="9974421at2759"/>
<proteinExistence type="predicted"/>
<keyword evidence="3" id="KW-1185">Reference proteome</keyword>
<dbReference type="PANTHER" id="PTHR32015">
    <property type="entry name" value="FASTING INDUCED LIPASE"/>
    <property type="match status" value="1"/>
</dbReference>
<dbReference type="PANTHER" id="PTHR32015:SF1">
    <property type="entry name" value="LIPASE"/>
    <property type="match status" value="1"/>
</dbReference>
<dbReference type="Proteomes" id="UP000076881">
    <property type="component" value="Unassembled WGS sequence"/>
</dbReference>
<gene>
    <name evidence="2" type="ORF">LEL_07040</name>
</gene>
<evidence type="ECO:0000313" key="3">
    <source>
        <dbReference type="Proteomes" id="UP000076881"/>
    </source>
</evidence>
<dbReference type="InterPro" id="IPR029058">
    <property type="entry name" value="AB_hydrolase_fold"/>
</dbReference>
<sequence length="288" mass="30080">MIAPAVAIALLVSLLASVSQAWPAQPRTGAALQRRIIVGNDFGCRSKFRPVVVLHGLFATRETDLNLLETWLRLQGYCTFGLTYGAPPLLISVGGVAAIDDSAAQIRNSINEVLTKTGASKVDIVGHSEGGFQALYVAKREGLSARIGKIVALAPPTSGAAYANLVGLGDLLRPAVSVQILTSGCLGCVGLLPGSTEVASLNDGPVAQPGNDVTVIATRYDKVVTPPGTASFIQESGVYNVFVQDVCSADLTTHNGMALDPNVWNLIHNALTGDNGREFTCVPYISPV</sequence>
<dbReference type="SUPFAM" id="SSF53474">
    <property type="entry name" value="alpha/beta-Hydrolases"/>
    <property type="match status" value="1"/>
</dbReference>
<dbReference type="AlphaFoldDB" id="A0A162JXK4"/>
<comment type="caution">
    <text evidence="2">The sequence shown here is derived from an EMBL/GenBank/DDBJ whole genome shotgun (WGS) entry which is preliminary data.</text>
</comment>